<organism evidence="4 5">
    <name type="scientific">Exilibacterium tricleocarpae</name>
    <dbReference type="NCBI Taxonomy" id="2591008"/>
    <lineage>
        <taxon>Bacteria</taxon>
        <taxon>Pseudomonadati</taxon>
        <taxon>Pseudomonadota</taxon>
        <taxon>Gammaproteobacteria</taxon>
        <taxon>Cellvibrionales</taxon>
        <taxon>Cellvibrionaceae</taxon>
        <taxon>Exilibacterium</taxon>
    </lineage>
</organism>
<keyword evidence="5" id="KW-1185">Reference proteome</keyword>
<dbReference type="SMART" id="SM00448">
    <property type="entry name" value="REC"/>
    <property type="match status" value="1"/>
</dbReference>
<dbReference type="OrthoDB" id="9802186at2"/>
<dbReference type="Gene3D" id="3.40.50.2300">
    <property type="match status" value="1"/>
</dbReference>
<dbReference type="PROSITE" id="PS50110">
    <property type="entry name" value="RESPONSE_REGULATORY"/>
    <property type="match status" value="1"/>
</dbReference>
<feature type="domain" description="Response regulatory" evidence="3">
    <location>
        <begin position="11"/>
        <end position="125"/>
    </location>
</feature>
<keyword evidence="1" id="KW-0597">Phosphoprotein</keyword>
<evidence type="ECO:0000256" key="1">
    <source>
        <dbReference type="ARBA" id="ARBA00022553"/>
    </source>
</evidence>
<comment type="caution">
    <text evidence="4">The sequence shown here is derived from an EMBL/GenBank/DDBJ whole genome shotgun (WGS) entry which is preliminary data.</text>
</comment>
<gene>
    <name evidence="4" type="ORF">FKG94_08335</name>
</gene>
<sequence length="131" mass="14410">MKRKTGEDGHLLYVLDSDATVLAALQSLLTLTGYRVECFTSARGLLKRQRRTPPDCIVTEWELPDMTGQQLLAAVTARIPSPAVIVLTAQNDLSEAVRALRNGASDFIGKPYVDTTLINRIREAIDDNPTD</sequence>
<dbReference type="AlphaFoldDB" id="A0A545TV67"/>
<evidence type="ECO:0000256" key="2">
    <source>
        <dbReference type="PROSITE-ProRule" id="PRU00169"/>
    </source>
</evidence>
<dbReference type="Proteomes" id="UP000319732">
    <property type="component" value="Unassembled WGS sequence"/>
</dbReference>
<evidence type="ECO:0000259" key="3">
    <source>
        <dbReference type="PROSITE" id="PS50110"/>
    </source>
</evidence>
<evidence type="ECO:0000313" key="5">
    <source>
        <dbReference type="Proteomes" id="UP000319732"/>
    </source>
</evidence>
<dbReference type="PANTHER" id="PTHR44591:SF25">
    <property type="entry name" value="CHEMOTAXIS TWO-COMPONENT RESPONSE REGULATOR"/>
    <property type="match status" value="1"/>
</dbReference>
<accession>A0A545TV67</accession>
<dbReference type="InterPro" id="IPR001789">
    <property type="entry name" value="Sig_transdc_resp-reg_receiver"/>
</dbReference>
<protein>
    <submittedName>
        <fullName evidence="4">Response regulator</fullName>
    </submittedName>
</protein>
<reference evidence="4 5" key="1">
    <citation type="submission" date="2019-06" db="EMBL/GenBank/DDBJ databases">
        <title>Whole genome sequence for Cellvibrionaceae sp. R142.</title>
        <authorList>
            <person name="Wang G."/>
        </authorList>
    </citation>
    <scope>NUCLEOTIDE SEQUENCE [LARGE SCALE GENOMIC DNA]</scope>
    <source>
        <strain evidence="4 5">R142</strain>
    </source>
</reference>
<name>A0A545TV67_9GAMM</name>
<dbReference type="Pfam" id="PF00072">
    <property type="entry name" value="Response_reg"/>
    <property type="match status" value="1"/>
</dbReference>
<dbReference type="SUPFAM" id="SSF52172">
    <property type="entry name" value="CheY-like"/>
    <property type="match status" value="1"/>
</dbReference>
<comment type="caution">
    <text evidence="2">Lacks conserved residue(s) required for the propagation of feature annotation.</text>
</comment>
<dbReference type="InterPro" id="IPR050595">
    <property type="entry name" value="Bact_response_regulator"/>
</dbReference>
<proteinExistence type="predicted"/>
<evidence type="ECO:0000313" key="4">
    <source>
        <dbReference type="EMBL" id="TQV81109.1"/>
    </source>
</evidence>
<dbReference type="PANTHER" id="PTHR44591">
    <property type="entry name" value="STRESS RESPONSE REGULATOR PROTEIN 1"/>
    <property type="match status" value="1"/>
</dbReference>
<dbReference type="GO" id="GO:0000160">
    <property type="term" value="P:phosphorelay signal transduction system"/>
    <property type="evidence" value="ECO:0007669"/>
    <property type="project" value="InterPro"/>
</dbReference>
<dbReference type="RefSeq" id="WP_142903770.1">
    <property type="nucleotide sequence ID" value="NZ_ML660091.1"/>
</dbReference>
<dbReference type="EMBL" id="VHSG01000008">
    <property type="protein sequence ID" value="TQV81109.1"/>
    <property type="molecule type" value="Genomic_DNA"/>
</dbReference>
<dbReference type="InterPro" id="IPR011006">
    <property type="entry name" value="CheY-like_superfamily"/>
</dbReference>